<dbReference type="AlphaFoldDB" id="A0A6F8XLG4"/>
<dbReference type="Proteomes" id="UP000502508">
    <property type="component" value="Chromosome"/>
</dbReference>
<dbReference type="EMBL" id="AP022870">
    <property type="protein sequence ID" value="BCB74664.1"/>
    <property type="molecule type" value="Genomic_DNA"/>
</dbReference>
<gene>
    <name evidence="2" type="ORF">Pflav_010740</name>
</gene>
<keyword evidence="3" id="KW-1185">Reference proteome</keyword>
<name>A0A6F8XLG4_9ACTN</name>
<dbReference type="KEGG" id="pfla:Pflav_010740"/>
<reference evidence="2 3" key="1">
    <citation type="submission" date="2020-03" db="EMBL/GenBank/DDBJ databases">
        <title>Whole genome shotgun sequence of Phytohabitans flavus NBRC 107702.</title>
        <authorList>
            <person name="Komaki H."/>
            <person name="Tamura T."/>
        </authorList>
    </citation>
    <scope>NUCLEOTIDE SEQUENCE [LARGE SCALE GENOMIC DNA]</scope>
    <source>
        <strain evidence="2 3">NBRC 107702</strain>
    </source>
</reference>
<accession>A0A6F8XLG4</accession>
<evidence type="ECO:0000256" key="1">
    <source>
        <dbReference type="SAM" id="MobiDB-lite"/>
    </source>
</evidence>
<evidence type="ECO:0000313" key="2">
    <source>
        <dbReference type="EMBL" id="BCB74664.1"/>
    </source>
</evidence>
<reference evidence="2 3" key="2">
    <citation type="submission" date="2020-03" db="EMBL/GenBank/DDBJ databases">
        <authorList>
            <person name="Ichikawa N."/>
            <person name="Kimura A."/>
            <person name="Kitahashi Y."/>
            <person name="Uohara A."/>
        </authorList>
    </citation>
    <scope>NUCLEOTIDE SEQUENCE [LARGE SCALE GENOMIC DNA]</scope>
    <source>
        <strain evidence="2 3">NBRC 107702</strain>
    </source>
</reference>
<protein>
    <submittedName>
        <fullName evidence="2">Uncharacterized protein</fullName>
    </submittedName>
</protein>
<feature type="region of interest" description="Disordered" evidence="1">
    <location>
        <begin position="64"/>
        <end position="86"/>
    </location>
</feature>
<proteinExistence type="predicted"/>
<sequence>MVTRRNPDPAFQGALAAGQALDLSAAIQQTWFAGRLVHEHAAGSSNVSRHKGPAAIRQRAAWRTCPRDGPVPKPGSIVADWSPAAT</sequence>
<organism evidence="2 3">
    <name type="scientific">Phytohabitans flavus</name>
    <dbReference type="NCBI Taxonomy" id="1076124"/>
    <lineage>
        <taxon>Bacteria</taxon>
        <taxon>Bacillati</taxon>
        <taxon>Actinomycetota</taxon>
        <taxon>Actinomycetes</taxon>
        <taxon>Micromonosporales</taxon>
        <taxon>Micromonosporaceae</taxon>
    </lineage>
</organism>
<evidence type="ECO:0000313" key="3">
    <source>
        <dbReference type="Proteomes" id="UP000502508"/>
    </source>
</evidence>